<keyword evidence="2 4" id="KW-1133">Transmembrane helix</keyword>
<feature type="transmembrane region" description="Helical" evidence="4">
    <location>
        <begin position="378"/>
        <end position="398"/>
    </location>
</feature>
<reference evidence="6 7" key="1">
    <citation type="submission" date="2019-03" db="EMBL/GenBank/DDBJ databases">
        <title>Above-ground endophytic microbial communities from plants in different locations in the United States.</title>
        <authorList>
            <person name="Frank C."/>
        </authorList>
    </citation>
    <scope>NUCLEOTIDE SEQUENCE [LARGE SCALE GENOMIC DNA]</scope>
    <source>
        <strain evidence="6 7">LP_13_YM</strain>
    </source>
</reference>
<dbReference type="Pfam" id="PF07690">
    <property type="entry name" value="MFS_1"/>
    <property type="match status" value="2"/>
</dbReference>
<feature type="transmembrane region" description="Helical" evidence="4">
    <location>
        <begin position="127"/>
        <end position="147"/>
    </location>
</feature>
<feature type="transmembrane region" description="Helical" evidence="4">
    <location>
        <begin position="101"/>
        <end position="121"/>
    </location>
</feature>
<feature type="transmembrane region" description="Helical" evidence="4">
    <location>
        <begin position="241"/>
        <end position="264"/>
    </location>
</feature>
<evidence type="ECO:0000256" key="3">
    <source>
        <dbReference type="ARBA" id="ARBA00023136"/>
    </source>
</evidence>
<feature type="transmembrane region" description="Helical" evidence="4">
    <location>
        <begin position="338"/>
        <end position="357"/>
    </location>
</feature>
<dbReference type="PANTHER" id="PTHR23528">
    <property type="match status" value="1"/>
</dbReference>
<keyword evidence="1 4" id="KW-0812">Transmembrane</keyword>
<dbReference type="InterPro" id="IPR036259">
    <property type="entry name" value="MFS_trans_sf"/>
</dbReference>
<accession>A0A4V2W3X9</accession>
<dbReference type="CDD" id="cd06174">
    <property type="entry name" value="MFS"/>
    <property type="match status" value="1"/>
</dbReference>
<evidence type="ECO:0000313" key="7">
    <source>
        <dbReference type="Proteomes" id="UP000295645"/>
    </source>
</evidence>
<feature type="transmembrane region" description="Helical" evidence="4">
    <location>
        <begin position="404"/>
        <end position="422"/>
    </location>
</feature>
<dbReference type="AlphaFoldDB" id="A0A4V2W3X9"/>
<sequence>MNTGATHEMKAGDSSGALTEPVAPVRSRFFISMALSNLAIWMAFFAPIQILLAQQMEVLAPMHKESALGWVTGIGALVSLFANPLFGAWSDRTVSRFGRRHPWNIGGALVGALALVVLGQQHTLPGIMLWWCVVQFALNAMLAALSAEVPDQVPVTQRAVCSAWVGVTQPLGVVAGALLVTLLAHDIAQGYLLVAVVLVLCALPFVGLVRDSPLRRDERPAWNARAFLRGFWISPREYPDFAWAWATRFLINLGNAIGTLYMLYFLHDRLHYEQLFPGKTSADGLLIVVTVYTAGVLVGAFAGGVLSDRSGRRKIHVILSSVVMTVAALMLMPPPTWLLVLAAAAVLGLGYGIYVAVDQALITQVLPLATDRGKDLGIINIANSAPQVVAPAIAAILVTRLGGYPGLYLATAAFTLLGGVLVRRIRNVP</sequence>
<keyword evidence="3 4" id="KW-0472">Membrane</keyword>
<name>A0A4V2W3X9_9GAMM</name>
<feature type="transmembrane region" description="Helical" evidence="4">
    <location>
        <begin position="29"/>
        <end position="52"/>
    </location>
</feature>
<protein>
    <submittedName>
        <fullName evidence="6">MFS transporter</fullName>
    </submittedName>
</protein>
<feature type="transmembrane region" description="Helical" evidence="4">
    <location>
        <begin position="315"/>
        <end position="332"/>
    </location>
</feature>
<organism evidence="6 7">
    <name type="scientific">Luteibacter rhizovicinus</name>
    <dbReference type="NCBI Taxonomy" id="242606"/>
    <lineage>
        <taxon>Bacteria</taxon>
        <taxon>Pseudomonadati</taxon>
        <taxon>Pseudomonadota</taxon>
        <taxon>Gammaproteobacteria</taxon>
        <taxon>Lysobacterales</taxon>
        <taxon>Rhodanobacteraceae</taxon>
        <taxon>Luteibacter</taxon>
    </lineage>
</organism>
<feature type="domain" description="Major facilitator superfamily (MFS) profile" evidence="5">
    <location>
        <begin position="240"/>
        <end position="429"/>
    </location>
</feature>
<proteinExistence type="predicted"/>
<evidence type="ECO:0000256" key="1">
    <source>
        <dbReference type="ARBA" id="ARBA00022692"/>
    </source>
</evidence>
<dbReference type="EMBL" id="SMCS01000005">
    <property type="protein sequence ID" value="TCV93409.1"/>
    <property type="molecule type" value="Genomic_DNA"/>
</dbReference>
<keyword evidence="7" id="KW-1185">Reference proteome</keyword>
<feature type="transmembrane region" description="Helical" evidence="4">
    <location>
        <begin position="284"/>
        <end position="303"/>
    </location>
</feature>
<dbReference type="InterPro" id="IPR020846">
    <property type="entry name" value="MFS_dom"/>
</dbReference>
<dbReference type="PANTHER" id="PTHR23528:SF1">
    <property type="entry name" value="MAJOR FACILITATOR SUPERFAMILY (MFS) PROFILE DOMAIN-CONTAINING PROTEIN"/>
    <property type="match status" value="1"/>
</dbReference>
<gene>
    <name evidence="6" type="ORF">EC912_105270</name>
</gene>
<evidence type="ECO:0000256" key="2">
    <source>
        <dbReference type="ARBA" id="ARBA00022989"/>
    </source>
</evidence>
<dbReference type="InterPro" id="IPR011701">
    <property type="entry name" value="MFS"/>
</dbReference>
<feature type="transmembrane region" description="Helical" evidence="4">
    <location>
        <begin position="67"/>
        <end position="89"/>
    </location>
</feature>
<dbReference type="GO" id="GO:0022857">
    <property type="term" value="F:transmembrane transporter activity"/>
    <property type="evidence" value="ECO:0007669"/>
    <property type="project" value="InterPro"/>
</dbReference>
<evidence type="ECO:0000313" key="6">
    <source>
        <dbReference type="EMBL" id="TCV93409.1"/>
    </source>
</evidence>
<feature type="transmembrane region" description="Helical" evidence="4">
    <location>
        <begin position="159"/>
        <end position="184"/>
    </location>
</feature>
<comment type="caution">
    <text evidence="6">The sequence shown here is derived from an EMBL/GenBank/DDBJ whole genome shotgun (WGS) entry which is preliminary data.</text>
</comment>
<evidence type="ECO:0000256" key="4">
    <source>
        <dbReference type="SAM" id="Phobius"/>
    </source>
</evidence>
<dbReference type="Gene3D" id="1.20.1250.20">
    <property type="entry name" value="MFS general substrate transporter like domains"/>
    <property type="match status" value="2"/>
</dbReference>
<dbReference type="PROSITE" id="PS50850">
    <property type="entry name" value="MFS"/>
    <property type="match status" value="1"/>
</dbReference>
<dbReference type="SUPFAM" id="SSF103473">
    <property type="entry name" value="MFS general substrate transporter"/>
    <property type="match status" value="1"/>
</dbReference>
<evidence type="ECO:0000259" key="5">
    <source>
        <dbReference type="PROSITE" id="PS50850"/>
    </source>
</evidence>
<dbReference type="Proteomes" id="UP000295645">
    <property type="component" value="Unassembled WGS sequence"/>
</dbReference>
<feature type="transmembrane region" description="Helical" evidence="4">
    <location>
        <begin position="190"/>
        <end position="209"/>
    </location>
</feature>